<accession>A0A8H7USD1</accession>
<organism evidence="2 3">
    <name type="scientific">Mucor plumbeus</name>
    <dbReference type="NCBI Taxonomy" id="97098"/>
    <lineage>
        <taxon>Eukaryota</taxon>
        <taxon>Fungi</taxon>
        <taxon>Fungi incertae sedis</taxon>
        <taxon>Mucoromycota</taxon>
        <taxon>Mucoromycotina</taxon>
        <taxon>Mucoromycetes</taxon>
        <taxon>Mucorales</taxon>
        <taxon>Mucorineae</taxon>
        <taxon>Mucoraceae</taxon>
        <taxon>Mucor</taxon>
    </lineage>
</organism>
<protein>
    <recommendedName>
        <fullName evidence="4">Cysteine-rich transmembrane CYSTM domain-containing protein</fullName>
    </recommendedName>
</protein>
<evidence type="ECO:0000313" key="3">
    <source>
        <dbReference type="Proteomes" id="UP000650833"/>
    </source>
</evidence>
<evidence type="ECO:0008006" key="4">
    <source>
        <dbReference type="Google" id="ProtNLM"/>
    </source>
</evidence>
<dbReference type="EMBL" id="JAEPRC010000738">
    <property type="protein sequence ID" value="KAG2192352.1"/>
    <property type="molecule type" value="Genomic_DNA"/>
</dbReference>
<dbReference type="OrthoDB" id="2284441at2759"/>
<dbReference type="Proteomes" id="UP000650833">
    <property type="component" value="Unassembled WGS sequence"/>
</dbReference>
<name>A0A8H7USD1_9FUNG</name>
<sequence>MSLNEKISKNQLKPDRYYTPQVKNPNGPIHTTIYEPTPTPESVVFHKKSRTPKNESCCLACLLACFLCFAVKGDDGKNASPTPSPPLPTSP</sequence>
<feature type="region of interest" description="Disordered" evidence="1">
    <location>
        <begin position="1"/>
        <end position="30"/>
    </location>
</feature>
<comment type="caution">
    <text evidence="2">The sequence shown here is derived from an EMBL/GenBank/DDBJ whole genome shotgun (WGS) entry which is preliminary data.</text>
</comment>
<keyword evidence="3" id="KW-1185">Reference proteome</keyword>
<proteinExistence type="predicted"/>
<feature type="compositionally biased region" description="Basic and acidic residues" evidence="1">
    <location>
        <begin position="1"/>
        <end position="16"/>
    </location>
</feature>
<gene>
    <name evidence="2" type="ORF">INT46_008471</name>
</gene>
<dbReference type="AlphaFoldDB" id="A0A8H7USD1"/>
<evidence type="ECO:0000256" key="1">
    <source>
        <dbReference type="SAM" id="MobiDB-lite"/>
    </source>
</evidence>
<evidence type="ECO:0000313" key="2">
    <source>
        <dbReference type="EMBL" id="KAG2192352.1"/>
    </source>
</evidence>
<reference evidence="2" key="1">
    <citation type="submission" date="2020-12" db="EMBL/GenBank/DDBJ databases">
        <title>Metabolic potential, ecology and presence of endohyphal bacteria is reflected in genomic diversity of Mucoromycotina.</title>
        <authorList>
            <person name="Muszewska A."/>
            <person name="Okrasinska A."/>
            <person name="Steczkiewicz K."/>
            <person name="Drgas O."/>
            <person name="Orlowska M."/>
            <person name="Perlinska-Lenart U."/>
            <person name="Aleksandrzak-Piekarczyk T."/>
            <person name="Szatraj K."/>
            <person name="Zielenkiewicz U."/>
            <person name="Pilsyk S."/>
            <person name="Malc E."/>
            <person name="Mieczkowski P."/>
            <person name="Kruszewska J.S."/>
            <person name="Biernat P."/>
            <person name="Pawlowska J."/>
        </authorList>
    </citation>
    <scope>NUCLEOTIDE SEQUENCE</scope>
    <source>
        <strain evidence="2">CBS 226.32</strain>
    </source>
</reference>